<dbReference type="OrthoDB" id="9803128at2"/>
<gene>
    <name evidence="11" type="ORF">PYK22_03224</name>
</gene>
<comment type="cofactor">
    <cofactor evidence="1">
        <name>Mg(2+)</name>
        <dbReference type="ChEBI" id="CHEBI:18420"/>
    </cofactor>
</comment>
<dbReference type="SUPFAM" id="SSF81301">
    <property type="entry name" value="Nucleotidyltransferase"/>
    <property type="match status" value="1"/>
</dbReference>
<reference evidence="11 12" key="2">
    <citation type="submission" date="2015-01" db="EMBL/GenBank/DDBJ databases">
        <title>Complete genome sequence of Pyrinomonas methylaliphatogenes type strain K22T.</title>
        <authorList>
            <person name="Lee K.C.Y."/>
            <person name="Power J.F."/>
            <person name="Dunfield P.F."/>
            <person name="Morgan X.C."/>
            <person name="Huttenhower C."/>
            <person name="Stott M.B."/>
        </authorList>
    </citation>
    <scope>NUCLEOTIDE SEQUENCE [LARGE SCALE GENOMIC DNA]</scope>
    <source>
        <strain evidence="11 12">K22</strain>
    </source>
</reference>
<dbReference type="Pfam" id="PF01909">
    <property type="entry name" value="NTP_transf_2"/>
    <property type="match status" value="1"/>
</dbReference>
<dbReference type="GO" id="GO:0046872">
    <property type="term" value="F:metal ion binding"/>
    <property type="evidence" value="ECO:0007669"/>
    <property type="project" value="UniProtKB-KW"/>
</dbReference>
<evidence type="ECO:0000256" key="4">
    <source>
        <dbReference type="ARBA" id="ARBA00022695"/>
    </source>
</evidence>
<dbReference type="Proteomes" id="UP000031518">
    <property type="component" value="Unassembled WGS sequence"/>
</dbReference>
<feature type="domain" description="Polymerase nucleotidyl transferase" evidence="10">
    <location>
        <begin position="11"/>
        <end position="84"/>
    </location>
</feature>
<keyword evidence="5" id="KW-0479">Metal-binding</keyword>
<name>A0A0B6X4P8_9BACT</name>
<reference evidence="11 12" key="1">
    <citation type="submission" date="2013-12" db="EMBL/GenBank/DDBJ databases">
        <authorList>
            <person name="Stott M."/>
        </authorList>
    </citation>
    <scope>NUCLEOTIDE SEQUENCE [LARGE SCALE GENOMIC DNA]</scope>
    <source>
        <strain evidence="11 12">K22</strain>
    </source>
</reference>
<sequence>MKARVSVDRDKLAEFCRRHHIRKLGFFGSVLRDDFNLDSDVDVLVEFEPGEEPGFIALSCIEEELAALLGWRRVDLVSAKYLNRRLRERVLGEVEVQYAEG</sequence>
<evidence type="ECO:0000313" key="11">
    <source>
        <dbReference type="EMBL" id="CDM67175.1"/>
    </source>
</evidence>
<evidence type="ECO:0000256" key="9">
    <source>
        <dbReference type="ARBA" id="ARBA00038276"/>
    </source>
</evidence>
<evidence type="ECO:0000256" key="6">
    <source>
        <dbReference type="ARBA" id="ARBA00022741"/>
    </source>
</evidence>
<comment type="similarity">
    <text evidence="9">Belongs to the MntA antitoxin family.</text>
</comment>
<evidence type="ECO:0000256" key="7">
    <source>
        <dbReference type="ARBA" id="ARBA00022840"/>
    </source>
</evidence>
<dbReference type="GO" id="GO:0016779">
    <property type="term" value="F:nucleotidyltransferase activity"/>
    <property type="evidence" value="ECO:0007669"/>
    <property type="project" value="UniProtKB-KW"/>
</dbReference>
<evidence type="ECO:0000256" key="5">
    <source>
        <dbReference type="ARBA" id="ARBA00022723"/>
    </source>
</evidence>
<keyword evidence="12" id="KW-1185">Reference proteome</keyword>
<dbReference type="PANTHER" id="PTHR33571">
    <property type="entry name" value="SSL8005 PROTEIN"/>
    <property type="match status" value="1"/>
</dbReference>
<keyword evidence="4" id="KW-0548">Nucleotidyltransferase</keyword>
<keyword evidence="3 11" id="KW-0808">Transferase</keyword>
<organism evidence="11 12">
    <name type="scientific">Pyrinomonas methylaliphatogenes</name>
    <dbReference type="NCBI Taxonomy" id="454194"/>
    <lineage>
        <taxon>Bacteria</taxon>
        <taxon>Pseudomonadati</taxon>
        <taxon>Acidobacteriota</taxon>
        <taxon>Blastocatellia</taxon>
        <taxon>Blastocatellales</taxon>
        <taxon>Pyrinomonadaceae</taxon>
        <taxon>Pyrinomonas</taxon>
    </lineage>
</organism>
<evidence type="ECO:0000256" key="1">
    <source>
        <dbReference type="ARBA" id="ARBA00001946"/>
    </source>
</evidence>
<dbReference type="RefSeq" id="WP_041979480.1">
    <property type="nucleotide sequence ID" value="NZ_CBXV010000010.1"/>
</dbReference>
<dbReference type="STRING" id="454194.PYK22_03224"/>
<keyword evidence="2" id="KW-1277">Toxin-antitoxin system</keyword>
<dbReference type="CDD" id="cd05403">
    <property type="entry name" value="NT_KNTase_like"/>
    <property type="match status" value="1"/>
</dbReference>
<dbReference type="InterPro" id="IPR002934">
    <property type="entry name" value="Polymerase_NTP_transf_dom"/>
</dbReference>
<keyword evidence="6" id="KW-0547">Nucleotide-binding</keyword>
<keyword evidence="8" id="KW-0460">Magnesium</keyword>
<dbReference type="AlphaFoldDB" id="A0A0B6X4P8"/>
<evidence type="ECO:0000256" key="8">
    <source>
        <dbReference type="ARBA" id="ARBA00022842"/>
    </source>
</evidence>
<dbReference type="InterPro" id="IPR052038">
    <property type="entry name" value="Type-VII_TA_antitoxin"/>
</dbReference>
<evidence type="ECO:0000256" key="2">
    <source>
        <dbReference type="ARBA" id="ARBA00022649"/>
    </source>
</evidence>
<evidence type="ECO:0000256" key="3">
    <source>
        <dbReference type="ARBA" id="ARBA00022679"/>
    </source>
</evidence>
<accession>A0A0B6X4P8</accession>
<evidence type="ECO:0000313" key="12">
    <source>
        <dbReference type="Proteomes" id="UP000031518"/>
    </source>
</evidence>
<keyword evidence="7" id="KW-0067">ATP-binding</keyword>
<dbReference type="GO" id="GO:0005524">
    <property type="term" value="F:ATP binding"/>
    <property type="evidence" value="ECO:0007669"/>
    <property type="project" value="UniProtKB-KW"/>
</dbReference>
<evidence type="ECO:0000259" key="10">
    <source>
        <dbReference type="Pfam" id="PF01909"/>
    </source>
</evidence>
<dbReference type="PANTHER" id="PTHR33571:SF12">
    <property type="entry name" value="BSL3053 PROTEIN"/>
    <property type="match status" value="1"/>
</dbReference>
<dbReference type="Gene3D" id="3.30.460.10">
    <property type="entry name" value="Beta Polymerase, domain 2"/>
    <property type="match status" value="1"/>
</dbReference>
<proteinExistence type="inferred from homology"/>
<dbReference type="InterPro" id="IPR043519">
    <property type="entry name" value="NT_sf"/>
</dbReference>
<dbReference type="EMBL" id="CBXV010000010">
    <property type="protein sequence ID" value="CDM67175.1"/>
    <property type="molecule type" value="Genomic_DNA"/>
</dbReference>
<protein>
    <submittedName>
        <fullName evidence="11">Predicted nucleotidyltransferase</fullName>
    </submittedName>
</protein>